<sequence>MKSFYVVLGTTSTNNYPKHTKLMTVINQSYFLLVEYVITKKKKDNQTKSRRQNLICQFYRGTKRKGLFAKKIEFVTMKKYFIFGQHVKYRAKKVKKKIKTQEQKKGGRQERRNAKQKGGVNRHFKKSFSMNIQNCEKI</sequence>
<keyword evidence="3" id="KW-1185">Reference proteome</keyword>
<dbReference type="AlphaFoldDB" id="X6M0W3"/>
<dbReference type="EMBL" id="ASPP01026100">
    <property type="protein sequence ID" value="ETO07504.1"/>
    <property type="molecule type" value="Genomic_DNA"/>
</dbReference>
<evidence type="ECO:0000256" key="1">
    <source>
        <dbReference type="SAM" id="MobiDB-lite"/>
    </source>
</evidence>
<reference evidence="2 3" key="1">
    <citation type="journal article" date="2013" name="Curr. Biol.">
        <title>The Genome of the Foraminiferan Reticulomyxa filosa.</title>
        <authorList>
            <person name="Glockner G."/>
            <person name="Hulsmann N."/>
            <person name="Schleicher M."/>
            <person name="Noegel A.A."/>
            <person name="Eichinger L."/>
            <person name="Gallinger C."/>
            <person name="Pawlowski J."/>
            <person name="Sierra R."/>
            <person name="Euteneuer U."/>
            <person name="Pillet L."/>
            <person name="Moustafa A."/>
            <person name="Platzer M."/>
            <person name="Groth M."/>
            <person name="Szafranski K."/>
            <person name="Schliwa M."/>
        </authorList>
    </citation>
    <scope>NUCLEOTIDE SEQUENCE [LARGE SCALE GENOMIC DNA]</scope>
</reference>
<proteinExistence type="predicted"/>
<organism evidence="2 3">
    <name type="scientific">Reticulomyxa filosa</name>
    <dbReference type="NCBI Taxonomy" id="46433"/>
    <lineage>
        <taxon>Eukaryota</taxon>
        <taxon>Sar</taxon>
        <taxon>Rhizaria</taxon>
        <taxon>Retaria</taxon>
        <taxon>Foraminifera</taxon>
        <taxon>Monothalamids</taxon>
        <taxon>Reticulomyxidae</taxon>
        <taxon>Reticulomyxa</taxon>
    </lineage>
</organism>
<protein>
    <submittedName>
        <fullName evidence="2">Uncharacterized protein</fullName>
    </submittedName>
</protein>
<accession>X6M0W3</accession>
<evidence type="ECO:0000313" key="3">
    <source>
        <dbReference type="Proteomes" id="UP000023152"/>
    </source>
</evidence>
<gene>
    <name evidence="2" type="ORF">RFI_29886</name>
</gene>
<dbReference type="Proteomes" id="UP000023152">
    <property type="component" value="Unassembled WGS sequence"/>
</dbReference>
<feature type="region of interest" description="Disordered" evidence="1">
    <location>
        <begin position="94"/>
        <end position="123"/>
    </location>
</feature>
<name>X6M0W3_RETFI</name>
<feature type="compositionally biased region" description="Basic and acidic residues" evidence="1">
    <location>
        <begin position="99"/>
        <end position="113"/>
    </location>
</feature>
<evidence type="ECO:0000313" key="2">
    <source>
        <dbReference type="EMBL" id="ETO07504.1"/>
    </source>
</evidence>
<comment type="caution">
    <text evidence="2">The sequence shown here is derived from an EMBL/GenBank/DDBJ whole genome shotgun (WGS) entry which is preliminary data.</text>
</comment>